<dbReference type="AlphaFoldDB" id="A0A2N3L6E5"/>
<evidence type="ECO:0000313" key="2">
    <source>
        <dbReference type="Proteomes" id="UP000233332"/>
    </source>
</evidence>
<accession>A0A2N3L6E5</accession>
<dbReference type="Pfam" id="PF07205">
    <property type="entry name" value="DUF1413"/>
    <property type="match status" value="1"/>
</dbReference>
<sequence length="75" mass="8270">MPKLDLNTLISALQTRTPGPFHFPEIYGSGWDQLYIGDKVKLGHAFMDAVRAGELPGVTDTGRKKDGGRLYHWAG</sequence>
<dbReference type="EMBL" id="NXGX01000004">
    <property type="protein sequence ID" value="PKR58433.1"/>
    <property type="molecule type" value="Genomic_DNA"/>
</dbReference>
<comment type="caution">
    <text evidence="1">The sequence shown here is derived from an EMBL/GenBank/DDBJ whole genome shotgun (WGS) entry which is preliminary data.</text>
</comment>
<keyword evidence="2" id="KW-1185">Reference proteome</keyword>
<protein>
    <submittedName>
        <fullName evidence="1">DUF1413 domain-containing protein</fullName>
    </submittedName>
</protein>
<organism evidence="1 2">
    <name type="scientific">Thalassospira lohafexi</name>
    <dbReference type="NCBI Taxonomy" id="744227"/>
    <lineage>
        <taxon>Bacteria</taxon>
        <taxon>Pseudomonadati</taxon>
        <taxon>Pseudomonadota</taxon>
        <taxon>Alphaproteobacteria</taxon>
        <taxon>Rhodospirillales</taxon>
        <taxon>Thalassospiraceae</taxon>
        <taxon>Thalassospira</taxon>
    </lineage>
</organism>
<dbReference type="RefSeq" id="WP_101302348.1">
    <property type="nucleotide sequence ID" value="NZ_NXGX01000004.1"/>
</dbReference>
<reference evidence="1 2" key="1">
    <citation type="submission" date="2017-09" db="EMBL/GenBank/DDBJ databases">
        <title>Biodiversity and function of Thalassospira species in the particle-attached aromatic-hydrocarbon-degrading consortia from the surface seawater of the China South Sea.</title>
        <authorList>
            <person name="Dong C."/>
            <person name="Lai Q."/>
            <person name="Shao Z."/>
        </authorList>
    </citation>
    <scope>NUCLEOTIDE SEQUENCE [LARGE SCALE GENOMIC DNA]</scope>
    <source>
        <strain evidence="1 2">139Z-12</strain>
    </source>
</reference>
<evidence type="ECO:0000313" key="1">
    <source>
        <dbReference type="EMBL" id="PKR58433.1"/>
    </source>
</evidence>
<name>A0A2N3L6E5_9PROT</name>
<proteinExistence type="predicted"/>
<gene>
    <name evidence="1" type="ORF">COO92_11895</name>
</gene>
<dbReference type="Proteomes" id="UP000233332">
    <property type="component" value="Unassembled WGS sequence"/>
</dbReference>
<dbReference type="InterPro" id="IPR010813">
    <property type="entry name" value="DUF1413"/>
</dbReference>